<evidence type="ECO:0000313" key="5">
    <source>
        <dbReference type="Proteomes" id="UP000800092"/>
    </source>
</evidence>
<feature type="transmembrane region" description="Helical" evidence="3">
    <location>
        <begin position="93"/>
        <end position="117"/>
    </location>
</feature>
<comment type="subcellular location">
    <subcellularLocation>
        <location evidence="1">Cell inner membrane</location>
        <topology evidence="1">Multi-pass membrane protein</topology>
    </subcellularLocation>
</comment>
<evidence type="ECO:0000313" key="4">
    <source>
        <dbReference type="EMBL" id="KAF2231790.1"/>
    </source>
</evidence>
<keyword evidence="3" id="KW-0472">Membrane</keyword>
<sequence>MDITPLWFPYHFHDWYVYVANHFINFCKEAGHSASTSSNLLAVGQGLYAFMRFVSGDLMTLRPFKPRCILAVYLFLCFVFSLTAVLTTGKTSIALLVLVLCFESVTCFATIFTLALCGLGVHTKRGGSFPVATISSGAAFPPMTGAIATHYGSFHYAVAIPVTAYVASYVFPVYVNIYKKNELKAHRATDLNVTQE</sequence>
<dbReference type="PANTHER" id="PTHR43702:SF5">
    <property type="entry name" value="MAJOR FACILITATOR SUPERFAMILY (MFS) PROFILE DOMAIN-CONTAINING PROTEIN"/>
    <property type="match status" value="1"/>
</dbReference>
<dbReference type="EMBL" id="ML991822">
    <property type="protein sequence ID" value="KAF2231790.1"/>
    <property type="molecule type" value="Genomic_DNA"/>
</dbReference>
<accession>A0A6A6H262</accession>
<protein>
    <recommendedName>
        <fullName evidence="6">MFS general substrate transporter</fullName>
    </recommendedName>
</protein>
<name>A0A6A6H262_VIRVR</name>
<proteinExistence type="predicted"/>
<keyword evidence="2" id="KW-1003">Cell membrane</keyword>
<evidence type="ECO:0000256" key="1">
    <source>
        <dbReference type="ARBA" id="ARBA00004429"/>
    </source>
</evidence>
<organism evidence="4 5">
    <name type="scientific">Viridothelium virens</name>
    <name type="common">Speckled blister lichen</name>
    <name type="synonym">Trypethelium virens</name>
    <dbReference type="NCBI Taxonomy" id="1048519"/>
    <lineage>
        <taxon>Eukaryota</taxon>
        <taxon>Fungi</taxon>
        <taxon>Dikarya</taxon>
        <taxon>Ascomycota</taxon>
        <taxon>Pezizomycotina</taxon>
        <taxon>Dothideomycetes</taxon>
        <taxon>Dothideomycetes incertae sedis</taxon>
        <taxon>Trypetheliales</taxon>
        <taxon>Trypetheliaceae</taxon>
        <taxon>Viridothelium</taxon>
    </lineage>
</organism>
<keyword evidence="3" id="KW-1133">Transmembrane helix</keyword>
<feature type="transmembrane region" description="Helical" evidence="3">
    <location>
        <begin position="154"/>
        <end position="177"/>
    </location>
</feature>
<evidence type="ECO:0000256" key="2">
    <source>
        <dbReference type="ARBA" id="ARBA00022475"/>
    </source>
</evidence>
<dbReference type="Gene3D" id="1.20.1250.20">
    <property type="entry name" value="MFS general substrate transporter like domains"/>
    <property type="match status" value="1"/>
</dbReference>
<dbReference type="InterPro" id="IPR050375">
    <property type="entry name" value="MFS_TsgA-like"/>
</dbReference>
<feature type="transmembrane region" description="Helical" evidence="3">
    <location>
        <begin position="68"/>
        <end position="87"/>
    </location>
</feature>
<dbReference type="OrthoDB" id="546893at2759"/>
<dbReference type="SUPFAM" id="SSF103473">
    <property type="entry name" value="MFS general substrate transporter"/>
    <property type="match status" value="1"/>
</dbReference>
<gene>
    <name evidence="4" type="ORF">EV356DRAFT_451222</name>
</gene>
<dbReference type="AlphaFoldDB" id="A0A6A6H262"/>
<evidence type="ECO:0008006" key="6">
    <source>
        <dbReference type="Google" id="ProtNLM"/>
    </source>
</evidence>
<dbReference type="GO" id="GO:0005886">
    <property type="term" value="C:plasma membrane"/>
    <property type="evidence" value="ECO:0007669"/>
    <property type="project" value="UniProtKB-SubCell"/>
</dbReference>
<evidence type="ECO:0000256" key="3">
    <source>
        <dbReference type="SAM" id="Phobius"/>
    </source>
</evidence>
<dbReference type="PANTHER" id="PTHR43702">
    <property type="entry name" value="L-FUCOSE-PROTON SYMPORTER"/>
    <property type="match status" value="1"/>
</dbReference>
<dbReference type="InterPro" id="IPR036259">
    <property type="entry name" value="MFS_trans_sf"/>
</dbReference>
<dbReference type="Proteomes" id="UP000800092">
    <property type="component" value="Unassembled WGS sequence"/>
</dbReference>
<reference evidence="4" key="1">
    <citation type="journal article" date="2020" name="Stud. Mycol.">
        <title>101 Dothideomycetes genomes: a test case for predicting lifestyles and emergence of pathogens.</title>
        <authorList>
            <person name="Haridas S."/>
            <person name="Albert R."/>
            <person name="Binder M."/>
            <person name="Bloem J."/>
            <person name="Labutti K."/>
            <person name="Salamov A."/>
            <person name="Andreopoulos B."/>
            <person name="Baker S."/>
            <person name="Barry K."/>
            <person name="Bills G."/>
            <person name="Bluhm B."/>
            <person name="Cannon C."/>
            <person name="Castanera R."/>
            <person name="Culley D."/>
            <person name="Daum C."/>
            <person name="Ezra D."/>
            <person name="Gonzalez J."/>
            <person name="Henrissat B."/>
            <person name="Kuo A."/>
            <person name="Liang C."/>
            <person name="Lipzen A."/>
            <person name="Lutzoni F."/>
            <person name="Magnuson J."/>
            <person name="Mondo S."/>
            <person name="Nolan M."/>
            <person name="Ohm R."/>
            <person name="Pangilinan J."/>
            <person name="Park H.-J."/>
            <person name="Ramirez L."/>
            <person name="Alfaro M."/>
            <person name="Sun H."/>
            <person name="Tritt A."/>
            <person name="Yoshinaga Y."/>
            <person name="Zwiers L.-H."/>
            <person name="Turgeon B."/>
            <person name="Goodwin S."/>
            <person name="Spatafora J."/>
            <person name="Crous P."/>
            <person name="Grigoriev I."/>
        </authorList>
    </citation>
    <scope>NUCLEOTIDE SEQUENCE</scope>
    <source>
        <strain evidence="4">Tuck. ex Michener</strain>
    </source>
</reference>
<keyword evidence="5" id="KW-1185">Reference proteome</keyword>
<keyword evidence="3" id="KW-0812">Transmembrane</keyword>